<dbReference type="InterPro" id="IPR011990">
    <property type="entry name" value="TPR-like_helical_dom_sf"/>
</dbReference>
<dbReference type="SUPFAM" id="SSF48452">
    <property type="entry name" value="TPR-like"/>
    <property type="match status" value="1"/>
</dbReference>
<dbReference type="PATRIC" id="fig|1365257.3.peg.710"/>
<dbReference type="Proteomes" id="UP000076661">
    <property type="component" value="Unassembled WGS sequence"/>
</dbReference>
<evidence type="ECO:0000313" key="3">
    <source>
        <dbReference type="EMBL" id="KZN69261.1"/>
    </source>
</evidence>
<name>A0A167P0Z6_9GAMM</name>
<evidence type="ECO:0008006" key="5">
    <source>
        <dbReference type="Google" id="ProtNLM"/>
    </source>
</evidence>
<dbReference type="InterPro" id="IPR027417">
    <property type="entry name" value="P-loop_NTPase"/>
</dbReference>
<dbReference type="PANTHER" id="PTHR12788:SF10">
    <property type="entry name" value="PROTEIN-TYROSINE SULFOTRANSFERASE"/>
    <property type="match status" value="1"/>
</dbReference>
<dbReference type="Gene3D" id="3.40.50.300">
    <property type="entry name" value="P-loop containing nucleotide triphosphate hydrolases"/>
    <property type="match status" value="1"/>
</dbReference>
<evidence type="ECO:0000256" key="2">
    <source>
        <dbReference type="PROSITE-ProRule" id="PRU00339"/>
    </source>
</evidence>
<dbReference type="AlphaFoldDB" id="A0A167P0Z6"/>
<dbReference type="PANTHER" id="PTHR12788">
    <property type="entry name" value="PROTEIN-TYROSINE SULFOTRANSFERASE 2"/>
    <property type="match status" value="1"/>
</dbReference>
<organism evidence="3 4">
    <name type="scientific">Pseudoalteromonas luteoviolacea S4060-1</name>
    <dbReference type="NCBI Taxonomy" id="1365257"/>
    <lineage>
        <taxon>Bacteria</taxon>
        <taxon>Pseudomonadati</taxon>
        <taxon>Pseudomonadota</taxon>
        <taxon>Gammaproteobacteria</taxon>
        <taxon>Alteromonadales</taxon>
        <taxon>Pseudoalteromonadaceae</taxon>
        <taxon>Pseudoalteromonas</taxon>
    </lineage>
</organism>
<evidence type="ECO:0000256" key="1">
    <source>
        <dbReference type="ARBA" id="ARBA00022679"/>
    </source>
</evidence>
<comment type="caution">
    <text evidence="3">The sequence shown here is derived from an EMBL/GenBank/DDBJ whole genome shotgun (WGS) entry which is preliminary data.</text>
</comment>
<dbReference type="GO" id="GO:0008476">
    <property type="term" value="F:protein-tyrosine sulfotransferase activity"/>
    <property type="evidence" value="ECO:0007669"/>
    <property type="project" value="InterPro"/>
</dbReference>
<evidence type="ECO:0000313" key="4">
    <source>
        <dbReference type="Proteomes" id="UP000076661"/>
    </source>
</evidence>
<dbReference type="Pfam" id="PF13432">
    <property type="entry name" value="TPR_16"/>
    <property type="match status" value="2"/>
</dbReference>
<feature type="repeat" description="TPR" evidence="2">
    <location>
        <begin position="102"/>
        <end position="135"/>
    </location>
</feature>
<dbReference type="Pfam" id="PF13469">
    <property type="entry name" value="Sulfotransfer_3"/>
    <property type="match status" value="1"/>
</dbReference>
<feature type="repeat" description="TPR" evidence="2">
    <location>
        <begin position="34"/>
        <end position="67"/>
    </location>
</feature>
<keyword evidence="2" id="KW-0802">TPR repeat</keyword>
<dbReference type="SMART" id="SM00028">
    <property type="entry name" value="TPR"/>
    <property type="match status" value="5"/>
</dbReference>
<accession>A0A167P0Z6</accession>
<protein>
    <recommendedName>
        <fullName evidence="5">Protein-tyrosine sulfotransferase</fullName>
    </recommendedName>
</protein>
<dbReference type="InterPro" id="IPR019734">
    <property type="entry name" value="TPR_rpt"/>
</dbReference>
<sequence>MLLLDRATELLSENRLREAEFMFKQVLKQNPQNGKALFGLGRICMRLEQYDNAIYYLKRACEHLPKMLDPLYALADAFIAVGSPVDAKTVLEYALSVAKHNAQIHYHLGQFYLDHGFIDNAQQVFDKGLECPPSGVSIFMIFELMQLKPPSEIPALMLRLEEYQGKYEHPKFQIIANHAMATGHQALGEYQKAFEFYEKANELQLSQCEFKTADMQPFFNRVLNTFNRDYFDRPTDKVQSTFTPVFIVGLPRTGSTLLEQILTQHSQVGSMGESTVISEKIVPYLEMRTERRFPECALELSTSMLDYCRNVYVDEIKKHRVQEEVVLNKLPSNFQNIGLIYKIFPQARIIHLTRDFMANAWSVYSNHFAENEPYFCSLTEYQHYASMEEQVMTHFKPLLKRNIYTASYESMIKDPQRTVQKILNFMYLKYEPECMEFHKSRSKVETLSKTQVRQPLHERSLKRWQAFEGMIEKALNNEQG</sequence>
<dbReference type="InterPro" id="IPR026634">
    <property type="entry name" value="TPST-like"/>
</dbReference>
<reference evidence="3 4" key="1">
    <citation type="submission" date="2013-07" db="EMBL/GenBank/DDBJ databases">
        <title>Comparative Genomic and Metabolomic Analysis of Twelve Strains of Pseudoalteromonas luteoviolacea.</title>
        <authorList>
            <person name="Vynne N.G."/>
            <person name="Mansson M."/>
            <person name="Gram L."/>
        </authorList>
    </citation>
    <scope>NUCLEOTIDE SEQUENCE [LARGE SCALE GENOMIC DNA]</scope>
    <source>
        <strain evidence="3 4">S4060-1</strain>
    </source>
</reference>
<dbReference type="EMBL" id="AUXX01000005">
    <property type="protein sequence ID" value="KZN69261.1"/>
    <property type="molecule type" value="Genomic_DNA"/>
</dbReference>
<dbReference type="SUPFAM" id="SSF52540">
    <property type="entry name" value="P-loop containing nucleoside triphosphate hydrolases"/>
    <property type="match status" value="1"/>
</dbReference>
<dbReference type="RefSeq" id="WP_063380001.1">
    <property type="nucleotide sequence ID" value="NZ_AUXX01000005.1"/>
</dbReference>
<dbReference type="PROSITE" id="PS50005">
    <property type="entry name" value="TPR"/>
    <property type="match status" value="2"/>
</dbReference>
<keyword evidence="1" id="KW-0808">Transferase</keyword>
<proteinExistence type="predicted"/>
<gene>
    <name evidence="3" type="ORF">N478_11555</name>
</gene>
<dbReference type="Gene3D" id="1.25.40.10">
    <property type="entry name" value="Tetratricopeptide repeat domain"/>
    <property type="match status" value="1"/>
</dbReference>